<reference evidence="2" key="1">
    <citation type="submission" date="2014-11" db="EMBL/GenBank/DDBJ databases">
        <authorList>
            <person name="Amaro Gonzalez C."/>
        </authorList>
    </citation>
    <scope>NUCLEOTIDE SEQUENCE</scope>
</reference>
<feature type="region of interest" description="Disordered" evidence="1">
    <location>
        <begin position="1"/>
        <end position="27"/>
    </location>
</feature>
<accession>A0A0E9PHM5</accession>
<dbReference type="EMBL" id="GBXM01104538">
    <property type="protein sequence ID" value="JAH04039.1"/>
    <property type="molecule type" value="Transcribed_RNA"/>
</dbReference>
<reference evidence="2" key="2">
    <citation type="journal article" date="2015" name="Fish Shellfish Immunol.">
        <title>Early steps in the European eel (Anguilla anguilla)-Vibrio vulnificus interaction in the gills: Role of the RtxA13 toxin.</title>
        <authorList>
            <person name="Callol A."/>
            <person name="Pajuelo D."/>
            <person name="Ebbesson L."/>
            <person name="Teles M."/>
            <person name="MacKenzie S."/>
            <person name="Amaro C."/>
        </authorList>
    </citation>
    <scope>NUCLEOTIDE SEQUENCE</scope>
</reference>
<evidence type="ECO:0000256" key="1">
    <source>
        <dbReference type="SAM" id="MobiDB-lite"/>
    </source>
</evidence>
<protein>
    <submittedName>
        <fullName evidence="2">Uncharacterized protein</fullName>
    </submittedName>
</protein>
<sequence length="27" mass="3047">MMQTFIKLKLTSTSHSPSTHKTDLKKG</sequence>
<feature type="compositionally biased region" description="Low complexity" evidence="1">
    <location>
        <begin position="7"/>
        <end position="19"/>
    </location>
</feature>
<proteinExistence type="predicted"/>
<organism evidence="2">
    <name type="scientific">Anguilla anguilla</name>
    <name type="common">European freshwater eel</name>
    <name type="synonym">Muraena anguilla</name>
    <dbReference type="NCBI Taxonomy" id="7936"/>
    <lineage>
        <taxon>Eukaryota</taxon>
        <taxon>Metazoa</taxon>
        <taxon>Chordata</taxon>
        <taxon>Craniata</taxon>
        <taxon>Vertebrata</taxon>
        <taxon>Euteleostomi</taxon>
        <taxon>Actinopterygii</taxon>
        <taxon>Neopterygii</taxon>
        <taxon>Teleostei</taxon>
        <taxon>Anguilliformes</taxon>
        <taxon>Anguillidae</taxon>
        <taxon>Anguilla</taxon>
    </lineage>
</organism>
<name>A0A0E9PHM5_ANGAN</name>
<dbReference type="AlphaFoldDB" id="A0A0E9PHM5"/>
<evidence type="ECO:0000313" key="2">
    <source>
        <dbReference type="EMBL" id="JAH04039.1"/>
    </source>
</evidence>